<dbReference type="Proteomes" id="UP000054018">
    <property type="component" value="Unassembled WGS sequence"/>
</dbReference>
<sequence>MDRLAAMRAQQQGSRGGPYSRQDDHGYEMAEVNSTTHLAGADGMNAFYSEISSIQDSLRTFSTNVSRIDELHSRSLNNTDDAAQQRVVSELEQLVAETSELSTQLKRRIQTLEKQGGSGRDGQIRKQQTAFVKSKFVDAIQKYQQVEQQHRQKYRQRIERQVRIVKPDATPEEIRAAVDDESGGQIFSQALMNSNRYGESRAAYREVQARHQDIMRIEKTIAELAQLFNDMSVLVEQQDDTINAIQTTAIGVEKDTEVGLQQTEKAVVSARSARKKRWICFFLLLLILIIIAVVVAVVVTNNTKKN</sequence>
<evidence type="ECO:0000256" key="9">
    <source>
        <dbReference type="SAM" id="Phobius"/>
    </source>
</evidence>
<feature type="transmembrane region" description="Helical" evidence="9">
    <location>
        <begin position="278"/>
        <end position="299"/>
    </location>
</feature>
<dbReference type="GO" id="GO:0006906">
    <property type="term" value="P:vesicle fusion"/>
    <property type="evidence" value="ECO:0007669"/>
    <property type="project" value="TreeGrafter"/>
</dbReference>
<feature type="region of interest" description="Disordered" evidence="8">
    <location>
        <begin position="1"/>
        <end position="24"/>
    </location>
</feature>
<proteinExistence type="inferred from homology"/>
<evidence type="ECO:0000256" key="6">
    <source>
        <dbReference type="ARBA" id="ARBA00023136"/>
    </source>
</evidence>
<dbReference type="InterPro" id="IPR045242">
    <property type="entry name" value="Syntaxin"/>
</dbReference>
<dbReference type="Gene3D" id="1.20.58.70">
    <property type="match status" value="1"/>
</dbReference>
<dbReference type="GO" id="GO:0005484">
    <property type="term" value="F:SNAP receptor activity"/>
    <property type="evidence" value="ECO:0007669"/>
    <property type="project" value="TreeGrafter"/>
</dbReference>
<dbReference type="SMART" id="SM00503">
    <property type="entry name" value="SynN"/>
    <property type="match status" value="1"/>
</dbReference>
<dbReference type="GO" id="GO:0000149">
    <property type="term" value="F:SNARE binding"/>
    <property type="evidence" value="ECO:0007669"/>
    <property type="project" value="TreeGrafter"/>
</dbReference>
<dbReference type="InterPro" id="IPR000727">
    <property type="entry name" value="T_SNARE_dom"/>
</dbReference>
<evidence type="ECO:0000256" key="3">
    <source>
        <dbReference type="ARBA" id="ARBA00022692"/>
    </source>
</evidence>
<protein>
    <recommendedName>
        <fullName evidence="10">t-SNARE coiled-coil homology domain-containing protein</fullName>
    </recommendedName>
</protein>
<feature type="coiled-coil region" evidence="7">
    <location>
        <begin position="88"/>
        <end position="115"/>
    </location>
</feature>
<dbReference type="CDD" id="cd15849">
    <property type="entry name" value="SNARE_Sso1"/>
    <property type="match status" value="1"/>
</dbReference>
<dbReference type="AlphaFoldDB" id="A0A0C9ZGA3"/>
<dbReference type="GO" id="GO:0048278">
    <property type="term" value="P:vesicle docking"/>
    <property type="evidence" value="ECO:0007669"/>
    <property type="project" value="TreeGrafter"/>
</dbReference>
<gene>
    <name evidence="11" type="ORF">PISMIDRAFT_172255</name>
</gene>
<keyword evidence="5 7" id="KW-0175">Coiled coil</keyword>
<feature type="domain" description="T-SNARE coiled-coil homology" evidence="10">
    <location>
        <begin position="204"/>
        <end position="266"/>
    </location>
</feature>
<name>A0A0C9ZGA3_9AGAM</name>
<evidence type="ECO:0000256" key="8">
    <source>
        <dbReference type="SAM" id="MobiDB-lite"/>
    </source>
</evidence>
<dbReference type="PANTHER" id="PTHR19957">
    <property type="entry name" value="SYNTAXIN"/>
    <property type="match status" value="1"/>
</dbReference>
<evidence type="ECO:0000313" key="11">
    <source>
        <dbReference type="EMBL" id="KIK18983.1"/>
    </source>
</evidence>
<dbReference type="GO" id="GO:0006886">
    <property type="term" value="P:intracellular protein transport"/>
    <property type="evidence" value="ECO:0007669"/>
    <property type="project" value="TreeGrafter"/>
</dbReference>
<dbReference type="FunFam" id="1.20.58.70:FF:000008">
    <property type="entry name" value="Syntaxin family protein"/>
    <property type="match status" value="1"/>
</dbReference>
<dbReference type="CDD" id="cd00179">
    <property type="entry name" value="SynN"/>
    <property type="match status" value="1"/>
</dbReference>
<dbReference type="InterPro" id="IPR006011">
    <property type="entry name" value="Syntaxin_N"/>
</dbReference>
<reference evidence="11 12" key="1">
    <citation type="submission" date="2014-04" db="EMBL/GenBank/DDBJ databases">
        <authorList>
            <consortium name="DOE Joint Genome Institute"/>
            <person name="Kuo A."/>
            <person name="Kohler A."/>
            <person name="Costa M.D."/>
            <person name="Nagy L.G."/>
            <person name="Floudas D."/>
            <person name="Copeland A."/>
            <person name="Barry K.W."/>
            <person name="Cichocki N."/>
            <person name="Veneault-Fourrey C."/>
            <person name="LaButti K."/>
            <person name="Lindquist E.A."/>
            <person name="Lipzen A."/>
            <person name="Lundell T."/>
            <person name="Morin E."/>
            <person name="Murat C."/>
            <person name="Sun H."/>
            <person name="Tunlid A."/>
            <person name="Henrissat B."/>
            <person name="Grigoriev I.V."/>
            <person name="Hibbett D.S."/>
            <person name="Martin F."/>
            <person name="Nordberg H.P."/>
            <person name="Cantor M.N."/>
            <person name="Hua S.X."/>
        </authorList>
    </citation>
    <scope>NUCLEOTIDE SEQUENCE [LARGE SCALE GENOMIC DNA]</scope>
    <source>
        <strain evidence="11 12">441</strain>
    </source>
</reference>
<dbReference type="SMART" id="SM00397">
    <property type="entry name" value="t_SNARE"/>
    <property type="match status" value="1"/>
</dbReference>
<dbReference type="InterPro" id="IPR010989">
    <property type="entry name" value="SNARE"/>
</dbReference>
<dbReference type="GO" id="GO:0005886">
    <property type="term" value="C:plasma membrane"/>
    <property type="evidence" value="ECO:0007669"/>
    <property type="project" value="TreeGrafter"/>
</dbReference>
<evidence type="ECO:0000256" key="5">
    <source>
        <dbReference type="ARBA" id="ARBA00023054"/>
    </source>
</evidence>
<dbReference type="Pfam" id="PF00804">
    <property type="entry name" value="Syntaxin"/>
    <property type="match status" value="1"/>
</dbReference>
<dbReference type="GO" id="GO:0012505">
    <property type="term" value="C:endomembrane system"/>
    <property type="evidence" value="ECO:0007669"/>
    <property type="project" value="TreeGrafter"/>
</dbReference>
<evidence type="ECO:0000313" key="12">
    <source>
        <dbReference type="Proteomes" id="UP000054018"/>
    </source>
</evidence>
<keyword evidence="4 9" id="KW-1133">Transmembrane helix</keyword>
<dbReference type="EMBL" id="KN833794">
    <property type="protein sequence ID" value="KIK18983.1"/>
    <property type="molecule type" value="Genomic_DNA"/>
</dbReference>
<dbReference type="PANTHER" id="PTHR19957:SF307">
    <property type="entry name" value="PROTEIN SSO1-RELATED"/>
    <property type="match status" value="1"/>
</dbReference>
<accession>A0A0C9ZGA3</accession>
<dbReference type="STRING" id="765257.A0A0C9ZGA3"/>
<dbReference type="Pfam" id="PF05739">
    <property type="entry name" value="SNARE"/>
    <property type="match status" value="1"/>
</dbReference>
<evidence type="ECO:0000256" key="4">
    <source>
        <dbReference type="ARBA" id="ARBA00022989"/>
    </source>
</evidence>
<dbReference type="GO" id="GO:0006887">
    <property type="term" value="P:exocytosis"/>
    <property type="evidence" value="ECO:0007669"/>
    <property type="project" value="TreeGrafter"/>
</dbReference>
<keyword evidence="3 9" id="KW-0812">Transmembrane</keyword>
<comment type="subcellular location">
    <subcellularLocation>
        <location evidence="1">Membrane</location>
        <topology evidence="1">Single-pass type IV membrane protein</topology>
    </subcellularLocation>
</comment>
<dbReference type="HOGENOM" id="CLU_042423_0_1_1"/>
<dbReference type="OrthoDB" id="10255013at2759"/>
<evidence type="ECO:0000256" key="1">
    <source>
        <dbReference type="ARBA" id="ARBA00004211"/>
    </source>
</evidence>
<comment type="similarity">
    <text evidence="2">Belongs to the syntaxin family.</text>
</comment>
<evidence type="ECO:0000259" key="10">
    <source>
        <dbReference type="PROSITE" id="PS50192"/>
    </source>
</evidence>
<evidence type="ECO:0000256" key="7">
    <source>
        <dbReference type="SAM" id="Coils"/>
    </source>
</evidence>
<evidence type="ECO:0000256" key="2">
    <source>
        <dbReference type="ARBA" id="ARBA00009063"/>
    </source>
</evidence>
<dbReference type="GO" id="GO:0031201">
    <property type="term" value="C:SNARE complex"/>
    <property type="evidence" value="ECO:0007669"/>
    <property type="project" value="TreeGrafter"/>
</dbReference>
<keyword evidence="6 9" id="KW-0472">Membrane</keyword>
<reference evidence="12" key="2">
    <citation type="submission" date="2015-01" db="EMBL/GenBank/DDBJ databases">
        <title>Evolutionary Origins and Diversification of the Mycorrhizal Mutualists.</title>
        <authorList>
            <consortium name="DOE Joint Genome Institute"/>
            <consortium name="Mycorrhizal Genomics Consortium"/>
            <person name="Kohler A."/>
            <person name="Kuo A."/>
            <person name="Nagy L.G."/>
            <person name="Floudas D."/>
            <person name="Copeland A."/>
            <person name="Barry K.W."/>
            <person name="Cichocki N."/>
            <person name="Veneault-Fourrey C."/>
            <person name="LaButti K."/>
            <person name="Lindquist E.A."/>
            <person name="Lipzen A."/>
            <person name="Lundell T."/>
            <person name="Morin E."/>
            <person name="Murat C."/>
            <person name="Riley R."/>
            <person name="Ohm R."/>
            <person name="Sun H."/>
            <person name="Tunlid A."/>
            <person name="Henrissat B."/>
            <person name="Grigoriev I.V."/>
            <person name="Hibbett D.S."/>
            <person name="Martin F."/>
        </authorList>
    </citation>
    <scope>NUCLEOTIDE SEQUENCE [LARGE SCALE GENOMIC DNA]</scope>
    <source>
        <strain evidence="12">441</strain>
    </source>
</reference>
<organism evidence="11 12">
    <name type="scientific">Pisolithus microcarpus 441</name>
    <dbReference type="NCBI Taxonomy" id="765257"/>
    <lineage>
        <taxon>Eukaryota</taxon>
        <taxon>Fungi</taxon>
        <taxon>Dikarya</taxon>
        <taxon>Basidiomycota</taxon>
        <taxon>Agaricomycotina</taxon>
        <taxon>Agaricomycetes</taxon>
        <taxon>Agaricomycetidae</taxon>
        <taxon>Boletales</taxon>
        <taxon>Sclerodermatineae</taxon>
        <taxon>Pisolithaceae</taxon>
        <taxon>Pisolithus</taxon>
    </lineage>
</organism>
<keyword evidence="12" id="KW-1185">Reference proteome</keyword>
<dbReference type="PROSITE" id="PS50192">
    <property type="entry name" value="T_SNARE"/>
    <property type="match status" value="1"/>
</dbReference>
<dbReference type="SUPFAM" id="SSF47661">
    <property type="entry name" value="t-snare proteins"/>
    <property type="match status" value="1"/>
</dbReference>